<dbReference type="Proteomes" id="UP001286313">
    <property type="component" value="Unassembled WGS sequence"/>
</dbReference>
<evidence type="ECO:0000313" key="1">
    <source>
        <dbReference type="EMBL" id="KAK3854981.1"/>
    </source>
</evidence>
<dbReference type="AlphaFoldDB" id="A0AAE1EMV9"/>
<protein>
    <submittedName>
        <fullName evidence="1">Uncharacterized protein</fullName>
    </submittedName>
</protein>
<comment type="caution">
    <text evidence="1">The sequence shown here is derived from an EMBL/GenBank/DDBJ whole genome shotgun (WGS) entry which is preliminary data.</text>
</comment>
<evidence type="ECO:0000313" key="2">
    <source>
        <dbReference type="Proteomes" id="UP001286313"/>
    </source>
</evidence>
<keyword evidence="2" id="KW-1185">Reference proteome</keyword>
<name>A0AAE1EMV9_PETCI</name>
<dbReference type="EMBL" id="JAWQEG010006394">
    <property type="protein sequence ID" value="KAK3854981.1"/>
    <property type="molecule type" value="Genomic_DNA"/>
</dbReference>
<feature type="non-terminal residue" evidence="1">
    <location>
        <position position="41"/>
    </location>
</feature>
<gene>
    <name evidence="1" type="ORF">Pcinc_038586</name>
</gene>
<reference evidence="1" key="1">
    <citation type="submission" date="2023-10" db="EMBL/GenBank/DDBJ databases">
        <title>Genome assemblies of two species of porcelain crab, Petrolisthes cinctipes and Petrolisthes manimaculis (Anomura: Porcellanidae).</title>
        <authorList>
            <person name="Angst P."/>
        </authorList>
    </citation>
    <scope>NUCLEOTIDE SEQUENCE</scope>
    <source>
        <strain evidence="1">PB745_01</strain>
        <tissue evidence="1">Gill</tissue>
    </source>
</reference>
<sequence length="41" mass="4640">MDGAWRWVVREDEEEVGEGGSCERWGEEEGVVRELEVGCKG</sequence>
<organism evidence="1 2">
    <name type="scientific">Petrolisthes cinctipes</name>
    <name type="common">Flat porcelain crab</name>
    <dbReference type="NCBI Taxonomy" id="88211"/>
    <lineage>
        <taxon>Eukaryota</taxon>
        <taxon>Metazoa</taxon>
        <taxon>Ecdysozoa</taxon>
        <taxon>Arthropoda</taxon>
        <taxon>Crustacea</taxon>
        <taxon>Multicrustacea</taxon>
        <taxon>Malacostraca</taxon>
        <taxon>Eumalacostraca</taxon>
        <taxon>Eucarida</taxon>
        <taxon>Decapoda</taxon>
        <taxon>Pleocyemata</taxon>
        <taxon>Anomura</taxon>
        <taxon>Galatheoidea</taxon>
        <taxon>Porcellanidae</taxon>
        <taxon>Petrolisthes</taxon>
    </lineage>
</organism>
<accession>A0AAE1EMV9</accession>
<proteinExistence type="predicted"/>